<dbReference type="EMBL" id="FOQH01000005">
    <property type="protein sequence ID" value="SFI25956.1"/>
    <property type="molecule type" value="Genomic_DNA"/>
</dbReference>
<dbReference type="RefSeq" id="WP_092860351.1">
    <property type="nucleotide sequence ID" value="NZ_FOQH01000005.1"/>
</dbReference>
<dbReference type="OrthoDB" id="9777291at2"/>
<evidence type="ECO:0000313" key="2">
    <source>
        <dbReference type="Proteomes" id="UP000199377"/>
    </source>
</evidence>
<accession>A0A1I3GRD9</accession>
<dbReference type="InterPro" id="IPR027417">
    <property type="entry name" value="P-loop_NTPase"/>
</dbReference>
<sequence>MLYDTPDAWLSAPQRSVALIGMSGVGKTRLSSILREEGEWFHYSVDYRIGTRYLGERITDEFKREAMKSPKLRELLRSDSLSIRSKLSFHNLTPLSTWLGKPGDPERGGMDFDEYVRRQRLHREAEIASMLDARAFAERARELYGYPHFVCDTSGSICEVVDPDNPRDPVLSALSRAMLPIYIRGGDEHVASLIARFDRAPKPMYYRDDQLLEFWAAYLEEEGCAPDQVDPDAFIRWGFARLIEGRRPRYQAIADRWGLTVEADEIAAVQSEAEFADLIARALDRRDASTM</sequence>
<keyword evidence="2" id="KW-1185">Reference proteome</keyword>
<gene>
    <name evidence="1" type="ORF">SAMN05216258_105299</name>
</gene>
<reference evidence="1 2" key="1">
    <citation type="submission" date="2016-10" db="EMBL/GenBank/DDBJ databases">
        <authorList>
            <person name="de Groot N.N."/>
        </authorList>
    </citation>
    <scope>NUCLEOTIDE SEQUENCE [LARGE SCALE GENOMIC DNA]</scope>
    <source>
        <strain evidence="1 2">CGMCC 1.11030</strain>
    </source>
</reference>
<dbReference type="AlphaFoldDB" id="A0A1I3GRD9"/>
<name>A0A1I3GRD9_9RHOB</name>
<evidence type="ECO:0000313" key="1">
    <source>
        <dbReference type="EMBL" id="SFI25956.1"/>
    </source>
</evidence>
<organism evidence="1 2">
    <name type="scientific">Albimonas pacifica</name>
    <dbReference type="NCBI Taxonomy" id="1114924"/>
    <lineage>
        <taxon>Bacteria</taxon>
        <taxon>Pseudomonadati</taxon>
        <taxon>Pseudomonadota</taxon>
        <taxon>Alphaproteobacteria</taxon>
        <taxon>Rhodobacterales</taxon>
        <taxon>Paracoccaceae</taxon>
        <taxon>Albimonas</taxon>
    </lineage>
</organism>
<proteinExistence type="predicted"/>
<dbReference type="SUPFAM" id="SSF52540">
    <property type="entry name" value="P-loop containing nucleoside triphosphate hydrolases"/>
    <property type="match status" value="1"/>
</dbReference>
<dbReference type="Proteomes" id="UP000199377">
    <property type="component" value="Unassembled WGS sequence"/>
</dbReference>
<evidence type="ECO:0008006" key="3">
    <source>
        <dbReference type="Google" id="ProtNLM"/>
    </source>
</evidence>
<dbReference type="Gene3D" id="3.40.50.300">
    <property type="entry name" value="P-loop containing nucleotide triphosphate hydrolases"/>
    <property type="match status" value="1"/>
</dbReference>
<protein>
    <recommendedName>
        <fullName evidence="3">ATPase</fullName>
    </recommendedName>
</protein>
<dbReference type="STRING" id="1114924.SAMN05216258_105299"/>